<organism evidence="2">
    <name type="scientific">Tanacetum cinerariifolium</name>
    <name type="common">Dalmatian daisy</name>
    <name type="synonym">Chrysanthemum cinerariifolium</name>
    <dbReference type="NCBI Taxonomy" id="118510"/>
    <lineage>
        <taxon>Eukaryota</taxon>
        <taxon>Viridiplantae</taxon>
        <taxon>Streptophyta</taxon>
        <taxon>Embryophyta</taxon>
        <taxon>Tracheophyta</taxon>
        <taxon>Spermatophyta</taxon>
        <taxon>Magnoliopsida</taxon>
        <taxon>eudicotyledons</taxon>
        <taxon>Gunneridae</taxon>
        <taxon>Pentapetalae</taxon>
        <taxon>asterids</taxon>
        <taxon>campanulids</taxon>
        <taxon>Asterales</taxon>
        <taxon>Asteraceae</taxon>
        <taxon>Asteroideae</taxon>
        <taxon>Anthemideae</taxon>
        <taxon>Anthemidinae</taxon>
        <taxon>Tanacetum</taxon>
    </lineage>
</organism>
<protein>
    <submittedName>
        <fullName evidence="2">Uncharacterized protein</fullName>
    </submittedName>
</protein>
<dbReference type="AlphaFoldDB" id="A0A699IPQ0"/>
<accession>A0A699IPQ0</accession>
<proteinExistence type="predicted"/>
<feature type="non-terminal residue" evidence="2">
    <location>
        <position position="1"/>
    </location>
</feature>
<evidence type="ECO:0000256" key="1">
    <source>
        <dbReference type="SAM" id="MobiDB-lite"/>
    </source>
</evidence>
<name>A0A699IPQ0_TANCI</name>
<comment type="caution">
    <text evidence="2">The sequence shown here is derived from an EMBL/GenBank/DDBJ whole genome shotgun (WGS) entry which is preliminary data.</text>
</comment>
<reference evidence="2" key="1">
    <citation type="journal article" date="2019" name="Sci. Rep.">
        <title>Draft genome of Tanacetum cinerariifolium, the natural source of mosquito coil.</title>
        <authorList>
            <person name="Yamashiro T."/>
            <person name="Shiraishi A."/>
            <person name="Satake H."/>
            <person name="Nakayama K."/>
        </authorList>
    </citation>
    <scope>NUCLEOTIDE SEQUENCE</scope>
</reference>
<gene>
    <name evidence="2" type="ORF">Tci_552834</name>
</gene>
<feature type="region of interest" description="Disordered" evidence="1">
    <location>
        <begin position="26"/>
        <end position="61"/>
    </location>
</feature>
<dbReference type="EMBL" id="BKCJ010326443">
    <property type="protein sequence ID" value="GEZ80861.1"/>
    <property type="molecule type" value="Genomic_DNA"/>
</dbReference>
<evidence type="ECO:0000313" key="2">
    <source>
        <dbReference type="EMBL" id="GEZ80861.1"/>
    </source>
</evidence>
<sequence length="496" mass="56180">CFFNYALMIRQDYDITSSLRRGALHQARPNHGIQDEGQAGPNHGVQDGGQAGSNPGDAKDKEFTTTAYLNVQENVKLPSEDLVIPKEPASSTGTLSSLQNLEKELSFADQFFMKKQQEEKPGKTNAEAEVKSMVSVPVHQDTSLVPLMITPVIDLMTSQSGSPIPTSSATTSTVMTTRTILSPPPQPQQSTAYPTLMKRIDELEQHMEILQQWMFKDKSYKAHEDHKKLYDAMEKSLERDYSDQLLSDVEEAYDSIPDKQWKPLPAEKRPTTPEPTWTIPFSNVSDVKNNWAIALALTYETPAKNSLLAKARDMTNFLNWYCHQVNKTKLTQAGLEGQAYEVDWTNPEGDQVRIDVNRPLPLNGSSGHVTIQLQFFFNKDLEYLRHGSKGSSPALLISKMKAASYPNFGLELLVPEQIVVKIKAYSRYGYDYLSEIVLQRVDLQEHTIAEKDFKNMHPSDFEDLNLLLLRLKTKRIYQNLECFVGGRVRDIDYRLL</sequence>